<evidence type="ECO:0000313" key="4">
    <source>
        <dbReference type="EMBL" id="ETI56087.1"/>
    </source>
</evidence>
<dbReference type="Proteomes" id="UP000018721">
    <property type="component" value="Unassembled WGS sequence"/>
</dbReference>
<dbReference type="EMBL" id="ANIZ01000202">
    <property type="protein sequence ID" value="ETI56087.1"/>
    <property type="molecule type" value="Genomic_DNA"/>
</dbReference>
<evidence type="ECO:0000256" key="1">
    <source>
        <dbReference type="SAM" id="Coils"/>
    </source>
</evidence>
<accession>V9G0C1</accession>
<organism evidence="4 5">
    <name type="scientific">Phytophthora nicotianae P1569</name>
    <dbReference type="NCBI Taxonomy" id="1317065"/>
    <lineage>
        <taxon>Eukaryota</taxon>
        <taxon>Sar</taxon>
        <taxon>Stramenopiles</taxon>
        <taxon>Oomycota</taxon>
        <taxon>Peronosporomycetes</taxon>
        <taxon>Peronosporales</taxon>
        <taxon>Peronosporaceae</taxon>
        <taxon>Phytophthora</taxon>
    </lineage>
</organism>
<protein>
    <recommendedName>
        <fullName evidence="3">No apical meristem-associated C-terminal domain-containing protein</fullName>
    </recommendedName>
</protein>
<feature type="compositionally biased region" description="Polar residues" evidence="2">
    <location>
        <begin position="198"/>
        <end position="212"/>
    </location>
</feature>
<gene>
    <name evidence="4" type="ORF">F443_01313</name>
</gene>
<dbReference type="Pfam" id="PF14303">
    <property type="entry name" value="NAM-associated"/>
    <property type="match status" value="1"/>
</dbReference>
<proteinExistence type="predicted"/>
<keyword evidence="1" id="KW-0175">Coiled coil</keyword>
<dbReference type="PANTHER" id="PTHR45125:SF3">
    <property type="entry name" value="NO-APICAL-MERISTEM-ASSOCIATED CARBOXY-TERMINAL DOMAIN PROTEIN"/>
    <property type="match status" value="1"/>
</dbReference>
<sequence length="318" mass="35438">MPNAEPWTPAEDVALCKAYTNISEDGATSTDQRSSLFWDRIHDTYTGLVPAGTPARKAGALQSRWSGLIRPDVSLFASCLAVVKAEEHSGWTDMEHIDEALLRFTAKREQLNANATHEYEEELRAGATKGKLKPRVRPELFRLHHCYEVLRQSVRFMRDVPRPRKRPRLPVTHQLNNDDGSDNSESDGRASSVEIGNASGTEGSQSTASSAQLLRPASAGKKKAKQLELEGQMDKAIMHSQRELANATSAQVSIMKEQLEVAKQKVELMANQQQALRDQAEMSIMCTSTEGLSDFGKEYLLLKQKQVLDEMKKRTQTS</sequence>
<comment type="caution">
    <text evidence="4">The sequence shown here is derived from an EMBL/GenBank/DDBJ whole genome shotgun (WGS) entry which is preliminary data.</text>
</comment>
<dbReference type="AlphaFoldDB" id="V9G0C1"/>
<evidence type="ECO:0000313" key="5">
    <source>
        <dbReference type="Proteomes" id="UP000018721"/>
    </source>
</evidence>
<feature type="domain" description="No apical meristem-associated C-terminal" evidence="3">
    <location>
        <begin position="141"/>
        <end position="306"/>
    </location>
</feature>
<evidence type="ECO:0000256" key="2">
    <source>
        <dbReference type="SAM" id="MobiDB-lite"/>
    </source>
</evidence>
<feature type="region of interest" description="Disordered" evidence="2">
    <location>
        <begin position="161"/>
        <end position="226"/>
    </location>
</feature>
<dbReference type="HOGENOM" id="CLU_875703_0_0_1"/>
<reference evidence="4 5" key="1">
    <citation type="submission" date="2013-11" db="EMBL/GenBank/DDBJ databases">
        <title>The Genome Sequence of Phytophthora parasitica P1569.</title>
        <authorList>
            <consortium name="The Broad Institute Genomics Platform"/>
            <person name="Russ C."/>
            <person name="Tyler B."/>
            <person name="Panabieres F."/>
            <person name="Shan W."/>
            <person name="Tripathy S."/>
            <person name="Grunwald N."/>
            <person name="Machado M."/>
            <person name="Johnson C.S."/>
            <person name="Arredondo F."/>
            <person name="Hong C."/>
            <person name="Coffey M."/>
            <person name="Young S.K."/>
            <person name="Zeng Q."/>
            <person name="Gargeya S."/>
            <person name="Fitzgerald M."/>
            <person name="Abouelleil A."/>
            <person name="Alvarado L."/>
            <person name="Chapman S.B."/>
            <person name="Gainer-Dewar J."/>
            <person name="Goldberg J."/>
            <person name="Griggs A."/>
            <person name="Gujja S."/>
            <person name="Hansen M."/>
            <person name="Howarth C."/>
            <person name="Imamovic A."/>
            <person name="Ireland A."/>
            <person name="Larimer J."/>
            <person name="McCowan C."/>
            <person name="Murphy C."/>
            <person name="Pearson M."/>
            <person name="Poon T.W."/>
            <person name="Priest M."/>
            <person name="Roberts A."/>
            <person name="Saif S."/>
            <person name="Shea T."/>
            <person name="Sykes S."/>
            <person name="Wortman J."/>
            <person name="Nusbaum C."/>
            <person name="Birren B."/>
        </authorList>
    </citation>
    <scope>NUCLEOTIDE SEQUENCE [LARGE SCALE GENOMIC DNA]</scope>
    <source>
        <strain evidence="4 5">P1569</strain>
    </source>
</reference>
<feature type="coiled-coil region" evidence="1">
    <location>
        <begin position="252"/>
        <end position="279"/>
    </location>
</feature>
<dbReference type="PANTHER" id="PTHR45125">
    <property type="entry name" value="F21J9.4-RELATED"/>
    <property type="match status" value="1"/>
</dbReference>
<dbReference type="OrthoDB" id="129295at2759"/>
<keyword evidence="5" id="KW-1185">Reference proteome</keyword>
<name>V9G0C1_PHYNI</name>
<dbReference type="InterPro" id="IPR029466">
    <property type="entry name" value="NAM-associated_C"/>
</dbReference>
<evidence type="ECO:0000259" key="3">
    <source>
        <dbReference type="Pfam" id="PF14303"/>
    </source>
</evidence>